<name>A0A3G2SYP6_9GAMM</name>
<accession>A0A3G2SYP6</accession>
<dbReference type="PANTHER" id="PTHR34980:SF3">
    <property type="entry name" value="BLR8105 PROTEIN"/>
    <property type="match status" value="1"/>
</dbReference>
<dbReference type="InterPro" id="IPR008523">
    <property type="entry name" value="DUF805"/>
</dbReference>
<evidence type="ECO:0000256" key="1">
    <source>
        <dbReference type="SAM" id="Phobius"/>
    </source>
</evidence>
<dbReference type="Gene3D" id="3.30.700.10">
    <property type="entry name" value="Glycoprotein, Type 4 Pilin"/>
    <property type="match status" value="1"/>
</dbReference>
<dbReference type="AlphaFoldDB" id="A0A3G2SYP6"/>
<feature type="transmembrane region" description="Helical" evidence="1">
    <location>
        <begin position="92"/>
        <end position="113"/>
    </location>
</feature>
<reference evidence="2 3" key="1">
    <citation type="submission" date="2018-10" db="EMBL/GenBank/DDBJ databases">
        <title>The complete genome of Acinetobacter wuhouensis strain WCHAW010062.</title>
        <authorList>
            <person name="Hu Y."/>
            <person name="Long H."/>
            <person name="Feng Y."/>
            <person name="Zong Z."/>
        </authorList>
    </citation>
    <scope>NUCLEOTIDE SEQUENCE [LARGE SCALE GENOMIC DNA]</scope>
    <source>
        <strain evidence="2 3">WCHAW010062</strain>
    </source>
</reference>
<keyword evidence="1" id="KW-0812">Transmembrane</keyword>
<dbReference type="InterPro" id="IPR045584">
    <property type="entry name" value="Pilin-like"/>
</dbReference>
<evidence type="ECO:0000313" key="2">
    <source>
        <dbReference type="EMBL" id="AYO52968.1"/>
    </source>
</evidence>
<feature type="transmembrane region" description="Helical" evidence="1">
    <location>
        <begin position="53"/>
        <end position="80"/>
    </location>
</feature>
<proteinExistence type="predicted"/>
<organism evidence="2 3">
    <name type="scientific">Acinetobacter wuhouensis</name>
    <dbReference type="NCBI Taxonomy" id="1879050"/>
    <lineage>
        <taxon>Bacteria</taxon>
        <taxon>Pseudomonadati</taxon>
        <taxon>Pseudomonadota</taxon>
        <taxon>Gammaproteobacteria</taxon>
        <taxon>Moraxellales</taxon>
        <taxon>Moraxellaceae</taxon>
        <taxon>Acinetobacter</taxon>
    </lineage>
</organism>
<dbReference type="EMBL" id="CP033133">
    <property type="protein sequence ID" value="AYO52968.1"/>
    <property type="molecule type" value="Genomic_DNA"/>
</dbReference>
<dbReference type="Pfam" id="PF05656">
    <property type="entry name" value="DUF805"/>
    <property type="match status" value="1"/>
</dbReference>
<gene>
    <name evidence="2" type="ORF">CDG68_04475</name>
</gene>
<dbReference type="Proteomes" id="UP000279962">
    <property type="component" value="Chromosome"/>
</dbReference>
<dbReference type="SUPFAM" id="SSF54523">
    <property type="entry name" value="Pili subunits"/>
    <property type="match status" value="1"/>
</dbReference>
<keyword evidence="1" id="KW-1133">Transmembrane helix</keyword>
<keyword evidence="1" id="KW-0472">Membrane</keyword>
<dbReference type="PANTHER" id="PTHR34980">
    <property type="entry name" value="INNER MEMBRANE PROTEIN-RELATED-RELATED"/>
    <property type="match status" value="1"/>
</dbReference>
<feature type="transmembrane region" description="Helical" evidence="1">
    <location>
        <begin position="21"/>
        <end position="47"/>
    </location>
</feature>
<evidence type="ECO:0000313" key="3">
    <source>
        <dbReference type="Proteomes" id="UP000279962"/>
    </source>
</evidence>
<dbReference type="GO" id="GO:0005886">
    <property type="term" value="C:plasma membrane"/>
    <property type="evidence" value="ECO:0007669"/>
    <property type="project" value="TreeGrafter"/>
</dbReference>
<feature type="transmembrane region" description="Helical" evidence="1">
    <location>
        <begin position="133"/>
        <end position="156"/>
    </location>
</feature>
<sequence>MMSNYQSDDSALKASGRFGRLSYLGWSFLSTLVFLVMLVVAVVVLVGTSPESIASISTFTIIVFVIIYIAFLYFTIIFAVRRLHDLNQSGWLWLLFLVPLANIGLALYLLFAPGTQGANNYGAPRPTAGWEKVMAWMNILIIPLIGILAAISIPAYQSYVERAQKQQFEQLLEQQNQQQQSE</sequence>
<protein>
    <submittedName>
        <fullName evidence="2">DUF805 domain-containing protein</fullName>
    </submittedName>
</protein>